<dbReference type="InterPro" id="IPR004394">
    <property type="entry name" value="Iojap/RsfS/C7orf30"/>
</dbReference>
<evidence type="ECO:0000256" key="1">
    <source>
        <dbReference type="ARBA" id="ARBA00010574"/>
    </source>
</evidence>
<proteinExistence type="inferred from homology"/>
<keyword evidence="2" id="KW-0810">Translation regulation</keyword>
<dbReference type="AlphaFoldDB" id="A0A6N6N127"/>
<gene>
    <name evidence="2 3" type="primary">rsfS</name>
    <name evidence="3" type="ORF">F8A88_12235</name>
</gene>
<comment type="similarity">
    <text evidence="1 2">Belongs to the Iojap/RsfS family.</text>
</comment>
<keyword evidence="2" id="KW-0678">Repressor</keyword>
<dbReference type="SUPFAM" id="SSF81301">
    <property type="entry name" value="Nucleotidyltransferase"/>
    <property type="match status" value="1"/>
</dbReference>
<dbReference type="InterPro" id="IPR043519">
    <property type="entry name" value="NT_sf"/>
</dbReference>
<dbReference type="Proteomes" id="UP000438699">
    <property type="component" value="Unassembled WGS sequence"/>
</dbReference>
<dbReference type="PANTHER" id="PTHR21043">
    <property type="entry name" value="IOJAP SUPERFAMILY ORTHOLOG"/>
    <property type="match status" value="1"/>
</dbReference>
<dbReference type="GO" id="GO:0017148">
    <property type="term" value="P:negative regulation of translation"/>
    <property type="evidence" value="ECO:0007669"/>
    <property type="project" value="UniProtKB-UniRule"/>
</dbReference>
<dbReference type="Gene3D" id="3.30.460.10">
    <property type="entry name" value="Beta Polymerase, domain 2"/>
    <property type="match status" value="1"/>
</dbReference>
<protein>
    <recommendedName>
        <fullName evidence="2">Ribosomal silencing factor RsfS</fullName>
    </recommendedName>
</protein>
<dbReference type="GO" id="GO:0005737">
    <property type="term" value="C:cytoplasm"/>
    <property type="evidence" value="ECO:0007669"/>
    <property type="project" value="UniProtKB-SubCell"/>
</dbReference>
<evidence type="ECO:0000313" key="4">
    <source>
        <dbReference type="Proteomes" id="UP000438699"/>
    </source>
</evidence>
<dbReference type="RefSeq" id="WP_151151449.1">
    <property type="nucleotide sequence ID" value="NZ_WAIE01000005.1"/>
</dbReference>
<dbReference type="HAMAP" id="MF_01477">
    <property type="entry name" value="Iojap_RsfS"/>
    <property type="match status" value="1"/>
</dbReference>
<name>A0A6N6N127_9BACT</name>
<keyword evidence="4" id="KW-1185">Reference proteome</keyword>
<dbReference type="GO" id="GO:0043023">
    <property type="term" value="F:ribosomal large subunit binding"/>
    <property type="evidence" value="ECO:0007669"/>
    <property type="project" value="TreeGrafter"/>
</dbReference>
<comment type="caution">
    <text evidence="3">The sequence shown here is derived from an EMBL/GenBank/DDBJ whole genome shotgun (WGS) entry which is preliminary data.</text>
</comment>
<accession>A0A6N6N127</accession>
<dbReference type="GO" id="GO:0042256">
    <property type="term" value="P:cytosolic ribosome assembly"/>
    <property type="evidence" value="ECO:0007669"/>
    <property type="project" value="UniProtKB-UniRule"/>
</dbReference>
<sequence length="131" mass="14716">MNKEKQFKDMPNAEKAALVCSWLDEKQGGEIVSLNVADLCSITETICVVSARSIKHAQALADFILERCRDEGVEFLGMEGYKTGDWILVDLNDVIIHVFLADLRGFYNIEGMWAEAERTDYSGENPEHGDD</sequence>
<keyword evidence="2" id="KW-0963">Cytoplasm</keyword>
<comment type="function">
    <text evidence="2">Functions as a ribosomal silencing factor. Interacts with ribosomal protein uL14 (rplN), blocking formation of intersubunit bridge B8. Prevents association of the 30S and 50S ribosomal subunits and the formation of functional ribosomes, thus repressing translation.</text>
</comment>
<reference evidence="3 4" key="1">
    <citation type="journal article" date="2017" name="Int. J. Syst. Evol. Microbiol.">
        <title>Desulfovibrio senegalensis sp. nov., a mesophilic sulfate reducer isolated from marine sediment.</title>
        <authorList>
            <person name="Thioye A."/>
            <person name="Gam Z.B.A."/>
            <person name="Mbengue M."/>
            <person name="Cayol J.L."/>
            <person name="Joseph-Bartoli M."/>
            <person name="Toure-Kane C."/>
            <person name="Labat M."/>
        </authorList>
    </citation>
    <scope>NUCLEOTIDE SEQUENCE [LARGE SCALE GENOMIC DNA]</scope>
    <source>
        <strain evidence="3 4">DSM 101509</strain>
    </source>
</reference>
<dbReference type="OrthoDB" id="9793681at2"/>
<comment type="subunit">
    <text evidence="2">Interacts with ribosomal protein uL14 (rplN).</text>
</comment>
<dbReference type="EMBL" id="WAIE01000005">
    <property type="protein sequence ID" value="KAB1441194.1"/>
    <property type="molecule type" value="Genomic_DNA"/>
</dbReference>
<dbReference type="PANTHER" id="PTHR21043:SF0">
    <property type="entry name" value="MITOCHONDRIAL ASSEMBLY OF RIBOSOMAL LARGE SUBUNIT PROTEIN 1"/>
    <property type="match status" value="1"/>
</dbReference>
<dbReference type="NCBIfam" id="TIGR00090">
    <property type="entry name" value="rsfS_iojap_ybeB"/>
    <property type="match status" value="1"/>
</dbReference>
<dbReference type="Pfam" id="PF02410">
    <property type="entry name" value="RsfS"/>
    <property type="match status" value="1"/>
</dbReference>
<evidence type="ECO:0000256" key="2">
    <source>
        <dbReference type="HAMAP-Rule" id="MF_01477"/>
    </source>
</evidence>
<comment type="subcellular location">
    <subcellularLocation>
        <location evidence="2">Cytoplasm</location>
    </subcellularLocation>
</comment>
<dbReference type="GO" id="GO:0090071">
    <property type="term" value="P:negative regulation of ribosome biogenesis"/>
    <property type="evidence" value="ECO:0007669"/>
    <property type="project" value="UniProtKB-UniRule"/>
</dbReference>
<organism evidence="3 4">
    <name type="scientific">Pseudodesulfovibrio senegalensis</name>
    <dbReference type="NCBI Taxonomy" id="1721087"/>
    <lineage>
        <taxon>Bacteria</taxon>
        <taxon>Pseudomonadati</taxon>
        <taxon>Thermodesulfobacteriota</taxon>
        <taxon>Desulfovibrionia</taxon>
        <taxon>Desulfovibrionales</taxon>
        <taxon>Desulfovibrionaceae</taxon>
    </lineage>
</organism>
<evidence type="ECO:0000313" key="3">
    <source>
        <dbReference type="EMBL" id="KAB1441194.1"/>
    </source>
</evidence>